<dbReference type="PROSITE" id="PS51257">
    <property type="entry name" value="PROKAR_LIPOPROTEIN"/>
    <property type="match status" value="1"/>
</dbReference>
<organism evidence="3 4">
    <name type="scientific">Paenibacillus crassostreae</name>
    <dbReference type="NCBI Taxonomy" id="1763538"/>
    <lineage>
        <taxon>Bacteria</taxon>
        <taxon>Bacillati</taxon>
        <taxon>Bacillota</taxon>
        <taxon>Bacilli</taxon>
        <taxon>Bacillales</taxon>
        <taxon>Paenibacillaceae</taxon>
        <taxon>Paenibacillus</taxon>
    </lineage>
</organism>
<comment type="caution">
    <text evidence="3">The sequence shown here is derived from an EMBL/GenBank/DDBJ whole genome shotgun (WGS) entry which is preliminary data.</text>
</comment>
<dbReference type="RefSeq" id="WP_068658478.1">
    <property type="nucleotide sequence ID" value="NZ_CP017770.1"/>
</dbReference>
<dbReference type="AlphaFoldDB" id="A0A167DUX0"/>
<dbReference type="EMBL" id="LSFN01000014">
    <property type="protein sequence ID" value="OAB74806.1"/>
    <property type="molecule type" value="Genomic_DNA"/>
</dbReference>
<dbReference type="InterPro" id="IPR018911">
    <property type="entry name" value="Gmad2_Ig-like_dom"/>
</dbReference>
<accession>A0A167DUX0</accession>
<dbReference type="Pfam" id="PF10648">
    <property type="entry name" value="Gmad2"/>
    <property type="match status" value="1"/>
</dbReference>
<dbReference type="InterPro" id="IPR021598">
    <property type="entry name" value="DUF3221"/>
</dbReference>
<dbReference type="Proteomes" id="UP000077134">
    <property type="component" value="Unassembled WGS sequence"/>
</dbReference>
<dbReference type="Gene3D" id="2.40.50.140">
    <property type="entry name" value="Nucleic acid-binding proteins"/>
    <property type="match status" value="1"/>
</dbReference>
<dbReference type="STRING" id="1763538.LPB68_01650"/>
<proteinExistence type="predicted"/>
<keyword evidence="1" id="KW-0732">Signal</keyword>
<reference evidence="3 4" key="1">
    <citation type="submission" date="2016-02" db="EMBL/GenBank/DDBJ databases">
        <title>Paenibacillus sp. LPB0068, isolated from Crassostrea gigas.</title>
        <authorList>
            <person name="Shin S.-K."/>
            <person name="Yi H."/>
        </authorList>
    </citation>
    <scope>NUCLEOTIDE SEQUENCE [LARGE SCALE GENOMIC DNA]</scope>
    <source>
        <strain evidence="3 4">LPB0068</strain>
    </source>
</reference>
<evidence type="ECO:0000256" key="1">
    <source>
        <dbReference type="SAM" id="SignalP"/>
    </source>
</evidence>
<evidence type="ECO:0000313" key="3">
    <source>
        <dbReference type="EMBL" id="OAB74806.1"/>
    </source>
</evidence>
<dbReference type="KEGG" id="pcx:LPB68_01650"/>
<sequence length="229" mass="25397">MKQLKSLLMIMMLILVVTGCTSTGESKSIGGAVSNDEGTVSQMEEGFIFEVTDNSVLVLDQVNTEDFDKTWNDISESYKGSAIWLQTNEASTLMVGQKVQYWIDGPVAESFPMQGSAEKIEVIAERSVENKAFRNIKVTGLKGKYTITGEGRVFEVTMNYAVSDGHNYLVEDFLTLDMGAPEWSAFTLDIQIPEEKLPLNGTLILELFEYSAEDGSVINLFSIPLESFR</sequence>
<evidence type="ECO:0000313" key="4">
    <source>
        <dbReference type="Proteomes" id="UP000077134"/>
    </source>
</evidence>
<name>A0A167DUX0_9BACL</name>
<evidence type="ECO:0000259" key="2">
    <source>
        <dbReference type="Pfam" id="PF10648"/>
    </source>
</evidence>
<gene>
    <name evidence="3" type="ORF">PNBC_12305</name>
</gene>
<feature type="chain" id="PRO_5039648826" description="Bacterial spore germination immunoglobulin-like domain-containing protein" evidence="1">
    <location>
        <begin position="23"/>
        <end position="229"/>
    </location>
</feature>
<protein>
    <recommendedName>
        <fullName evidence="2">Bacterial spore germination immunoglobulin-like domain-containing protein</fullName>
    </recommendedName>
</protein>
<feature type="domain" description="Bacterial spore germination immunoglobulin-like" evidence="2">
    <location>
        <begin position="143"/>
        <end position="216"/>
    </location>
</feature>
<keyword evidence="4" id="KW-1185">Reference proteome</keyword>
<feature type="signal peptide" evidence="1">
    <location>
        <begin position="1"/>
        <end position="22"/>
    </location>
</feature>
<dbReference type="Pfam" id="PF11518">
    <property type="entry name" value="DUF3221"/>
    <property type="match status" value="1"/>
</dbReference>
<dbReference type="InterPro" id="IPR012340">
    <property type="entry name" value="NA-bd_OB-fold"/>
</dbReference>